<dbReference type="Pfam" id="PF00456">
    <property type="entry name" value="Transketolase_N"/>
    <property type="match status" value="1"/>
</dbReference>
<keyword evidence="10 20" id="KW-0106">Calcium</keyword>
<dbReference type="InterPro" id="IPR055152">
    <property type="entry name" value="Transketolase-like_C_2"/>
</dbReference>
<feature type="binding site" evidence="17">
    <location>
        <position position="184"/>
    </location>
    <ligand>
        <name>thiamine diphosphate</name>
        <dbReference type="ChEBI" id="CHEBI:58937"/>
    </ligand>
</feature>
<dbReference type="InterPro" id="IPR020826">
    <property type="entry name" value="Transketolase_BS"/>
</dbReference>
<evidence type="ECO:0000313" key="22">
    <source>
        <dbReference type="EMBL" id="QQL46735.1"/>
    </source>
</evidence>
<evidence type="ECO:0000256" key="2">
    <source>
        <dbReference type="ARBA" id="ARBA00001936"/>
    </source>
</evidence>
<feature type="binding site" evidence="16">
    <location>
        <position position="470"/>
    </location>
    <ligand>
        <name>substrate</name>
    </ligand>
</feature>
<dbReference type="InterPro" id="IPR049557">
    <property type="entry name" value="Transketolase_CS"/>
</dbReference>
<dbReference type="EMBL" id="CP066294">
    <property type="protein sequence ID" value="QQL46735.1"/>
    <property type="molecule type" value="Genomic_DNA"/>
</dbReference>
<evidence type="ECO:0000256" key="11">
    <source>
        <dbReference type="ARBA" id="ARBA00022842"/>
    </source>
</evidence>
<evidence type="ECO:0000256" key="10">
    <source>
        <dbReference type="ARBA" id="ARBA00022837"/>
    </source>
</evidence>
<feature type="binding site" evidence="17">
    <location>
        <position position="434"/>
    </location>
    <ligand>
        <name>thiamine diphosphate</name>
        <dbReference type="ChEBI" id="CHEBI:58937"/>
    </ligand>
</feature>
<evidence type="ECO:0000256" key="8">
    <source>
        <dbReference type="ARBA" id="ARBA00022679"/>
    </source>
</evidence>
<feature type="site" description="Important for catalytic activity" evidence="19">
    <location>
        <position position="259"/>
    </location>
</feature>
<feature type="binding site" evidence="16">
    <location>
        <position position="517"/>
    </location>
    <ligand>
        <name>substrate</name>
    </ligand>
</feature>
<dbReference type="CDD" id="cd02012">
    <property type="entry name" value="TPP_TK"/>
    <property type="match status" value="1"/>
</dbReference>
<feature type="active site" description="Proton donor" evidence="15">
    <location>
        <position position="408"/>
    </location>
</feature>
<dbReference type="FunFam" id="3.40.50.970:FF:000045">
    <property type="entry name" value="Transketolase"/>
    <property type="match status" value="1"/>
</dbReference>
<evidence type="ECO:0000313" key="23">
    <source>
        <dbReference type="Proteomes" id="UP000595884"/>
    </source>
</evidence>
<dbReference type="GO" id="GO:0006098">
    <property type="term" value="P:pentose-phosphate shunt"/>
    <property type="evidence" value="ECO:0007669"/>
    <property type="project" value="TreeGrafter"/>
</dbReference>
<dbReference type="GO" id="GO:0046872">
    <property type="term" value="F:metal ion binding"/>
    <property type="evidence" value="ECO:0007669"/>
    <property type="project" value="UniProtKB-KW"/>
</dbReference>
<gene>
    <name evidence="22" type="primary">tkt</name>
    <name evidence="22" type="ORF">IGS65_006430</name>
</gene>
<evidence type="ECO:0000256" key="4">
    <source>
        <dbReference type="ARBA" id="ARBA00002931"/>
    </source>
</evidence>
<feature type="binding site" evidence="16">
    <location>
        <position position="458"/>
    </location>
    <ligand>
        <name>substrate</name>
    </ligand>
</feature>
<evidence type="ECO:0000256" key="6">
    <source>
        <dbReference type="ARBA" id="ARBA00011738"/>
    </source>
</evidence>
<dbReference type="EC" id="2.2.1.1" evidence="7 14"/>
<evidence type="ECO:0000256" key="19">
    <source>
        <dbReference type="PIRSR" id="PIRSR605478-5"/>
    </source>
</evidence>
<comment type="catalytic activity">
    <reaction evidence="13 20">
        <text>D-sedoheptulose 7-phosphate + D-glyceraldehyde 3-phosphate = aldehydo-D-ribose 5-phosphate + D-xylulose 5-phosphate</text>
        <dbReference type="Rhea" id="RHEA:10508"/>
        <dbReference type="ChEBI" id="CHEBI:57483"/>
        <dbReference type="ChEBI" id="CHEBI:57737"/>
        <dbReference type="ChEBI" id="CHEBI:58273"/>
        <dbReference type="ChEBI" id="CHEBI:59776"/>
        <dbReference type="EC" id="2.2.1.1"/>
    </reaction>
</comment>
<evidence type="ECO:0000256" key="5">
    <source>
        <dbReference type="ARBA" id="ARBA00007131"/>
    </source>
</evidence>
<protein>
    <recommendedName>
        <fullName evidence="7 14">Transketolase</fullName>
        <ecNumber evidence="7 14">2.2.1.1</ecNumber>
    </recommendedName>
</protein>
<comment type="function">
    <text evidence="4 20">Catalyzes the transfer of a two-carbon ketol group from a ketose donor to an aldose acceptor, via a covalent intermediate with the cofactor thiamine pyrophosphate.</text>
</comment>
<sequence length="657" mass="71012">MSDLSVNAIRFLGVDAIEKSKSGHPGVVMGAAPMAYSLYTKHLRVNPSQPNWINRDRFVLSAGHGSMLLYALLHLSGFEDISIDEIKNFRQWGSKTPGHPEYGHTVGVDVTTGPLGQGISMAVGLAQAERFLAAKYNREGYPIFDHYTYVIAGDGDFMEGVSGEASSYAAKQNLDKLIVLYDSNDICLDGETNDAFTESVRARYDAYGWHTILVEDGNNIEAIGLAIEEAKAAGKPSLIEIKTVIGYGAPTKGGTNAVHGAPLGAEEATATRRALNWGYAPFEVPQEVYDDFKENVADRGEAAYDAWSNLVGEYRQAYPKEAREVDAIIDGKDPVEIKEADFPVYENGFSQATRNSSQDAINAAADVLPNFFGGSADLAHSNMTYIKADGLQDADHPLNRNIQFGVREFAMGTVLNGMALHGGLRVYGGTFFVFSDYLKAAVRLSALQGVPVTYVFTHDSIAVGEDGPTHEPIEHLAGLRATPNLVVFRPADARETQAAWHYALTSQNTPTALVLTRQNLDVEAGSSFTSVAKGAYVTYETDSDFNTILLASGSEVNLAVKAAKELEAQGEKVRVVSVPSTELFDEQSAAYKEAILPNSVRRRVAIEMAASQPWYKYVGLDGAVIGIDKFGASAPAAQVIENYGFTVDNIVNSVKNL</sequence>
<feature type="binding site" evidence="16">
    <location>
        <position position="466"/>
    </location>
    <ligand>
        <name>substrate</name>
    </ligand>
</feature>
<evidence type="ECO:0000256" key="13">
    <source>
        <dbReference type="ARBA" id="ARBA00049473"/>
    </source>
</evidence>
<dbReference type="FunFam" id="3.40.50.920:FF:000003">
    <property type="entry name" value="Transketolase"/>
    <property type="match status" value="1"/>
</dbReference>
<feature type="binding site" evidence="17">
    <location>
        <position position="155"/>
    </location>
    <ligand>
        <name>thiamine diphosphate</name>
        <dbReference type="ChEBI" id="CHEBI:58937"/>
    </ligand>
</feature>
<keyword evidence="12 17" id="KW-0786">Thiamine pyrophosphate</keyword>
<dbReference type="CDD" id="cd07033">
    <property type="entry name" value="TPP_PYR_DXS_TK_like"/>
    <property type="match status" value="1"/>
</dbReference>
<keyword evidence="11 18" id="KW-0460">Magnesium</keyword>
<dbReference type="InterPro" id="IPR009014">
    <property type="entry name" value="Transketo_C/PFOR_II"/>
</dbReference>
<dbReference type="InterPro" id="IPR005475">
    <property type="entry name" value="Transketolase-like_Pyr-bd"/>
</dbReference>
<comment type="subunit">
    <text evidence="6 20">Homodimer.</text>
</comment>
<comment type="cofactor">
    <cofactor evidence="1">
        <name>Ca(2+)</name>
        <dbReference type="ChEBI" id="CHEBI:29108"/>
    </cofactor>
</comment>
<feature type="binding site" evidence="17">
    <location>
        <position position="64"/>
    </location>
    <ligand>
        <name>thiamine diphosphate</name>
        <dbReference type="ChEBI" id="CHEBI:58937"/>
    </ligand>
</feature>
<dbReference type="PANTHER" id="PTHR43522">
    <property type="entry name" value="TRANSKETOLASE"/>
    <property type="match status" value="1"/>
</dbReference>
<comment type="similarity">
    <text evidence="5 20">Belongs to the transketolase family.</text>
</comment>
<dbReference type="InterPro" id="IPR033247">
    <property type="entry name" value="Transketolase_fam"/>
</dbReference>
<evidence type="ECO:0000256" key="18">
    <source>
        <dbReference type="PIRSR" id="PIRSR605478-4"/>
    </source>
</evidence>
<dbReference type="Pfam" id="PF02779">
    <property type="entry name" value="Transket_pyr"/>
    <property type="match status" value="1"/>
</dbReference>
<dbReference type="AlphaFoldDB" id="A0AAX1K0X2"/>
<keyword evidence="8 20" id="KW-0808">Transferase</keyword>
<feature type="binding site" evidence="16">
    <location>
        <position position="354"/>
    </location>
    <ligand>
        <name>substrate</name>
    </ligand>
</feature>
<feature type="domain" description="Transketolase-like pyrimidine-binding" evidence="21">
    <location>
        <begin position="351"/>
        <end position="522"/>
    </location>
</feature>
<comment type="cofactor">
    <cofactor evidence="17">
        <name>thiamine diphosphate</name>
        <dbReference type="ChEBI" id="CHEBI:58937"/>
    </cofactor>
    <text evidence="17">Binds 1 thiamine pyrophosphate per subunit. During the reaction, the substrate forms a covalent intermediate with the cofactor.</text>
</comment>
<dbReference type="PANTHER" id="PTHR43522:SF2">
    <property type="entry name" value="TRANSKETOLASE 1-RELATED"/>
    <property type="match status" value="1"/>
</dbReference>
<evidence type="ECO:0000256" key="15">
    <source>
        <dbReference type="PIRSR" id="PIRSR605478-1"/>
    </source>
</evidence>
<dbReference type="GO" id="GO:0004802">
    <property type="term" value="F:transketolase activity"/>
    <property type="evidence" value="ECO:0007669"/>
    <property type="project" value="UniProtKB-UniRule"/>
</dbReference>
<dbReference type="NCBIfam" id="TIGR00232">
    <property type="entry name" value="tktlase_bact"/>
    <property type="match status" value="1"/>
</dbReference>
<feature type="binding site" evidence="18">
    <location>
        <position position="154"/>
    </location>
    <ligand>
        <name>Mg(2+)</name>
        <dbReference type="ChEBI" id="CHEBI:18420"/>
    </ligand>
</feature>
<accession>A0AAX1K0X2</accession>
<dbReference type="RefSeq" id="WP_192072051.1">
    <property type="nucleotide sequence ID" value="NZ_CP066294.2"/>
</dbReference>
<dbReference type="Gene3D" id="3.40.50.970">
    <property type="match status" value="2"/>
</dbReference>
<comment type="cofactor">
    <cofactor evidence="20">
        <name>Mg(2+)</name>
        <dbReference type="ChEBI" id="CHEBI:18420"/>
    </cofactor>
    <cofactor evidence="20">
        <name>Ca(2+)</name>
        <dbReference type="ChEBI" id="CHEBI:29108"/>
    </cofactor>
    <cofactor evidence="20">
        <name>Mn(2+)</name>
        <dbReference type="ChEBI" id="CHEBI:29035"/>
    </cofactor>
    <cofactor evidence="20">
        <name>Co(2+)</name>
        <dbReference type="ChEBI" id="CHEBI:48828"/>
    </cofactor>
    <text evidence="20">Binds 1 Mg(2+) ion per subunit. Can also utilize other divalent metal cations, such as Ca(2+), Mn(2+) and Co(2+).</text>
</comment>
<dbReference type="GO" id="GO:0005829">
    <property type="term" value="C:cytosol"/>
    <property type="evidence" value="ECO:0007669"/>
    <property type="project" value="TreeGrafter"/>
</dbReference>
<proteinExistence type="inferred from homology"/>
<keyword evidence="9 18" id="KW-0479">Metal-binding</keyword>
<evidence type="ECO:0000256" key="3">
    <source>
        <dbReference type="ARBA" id="ARBA00001941"/>
    </source>
</evidence>
<evidence type="ECO:0000259" key="21">
    <source>
        <dbReference type="SMART" id="SM00861"/>
    </source>
</evidence>
<feature type="binding site" evidence="17">
    <location>
        <begin position="113"/>
        <end position="115"/>
    </location>
    <ligand>
        <name>thiamine diphosphate</name>
        <dbReference type="ChEBI" id="CHEBI:58937"/>
    </ligand>
</feature>
<comment type="cofactor">
    <cofactor evidence="18">
        <name>Mg(2+)</name>
        <dbReference type="ChEBI" id="CHEBI:18420"/>
    </cofactor>
    <text evidence="18">Binds 1 Mg(2+) ion per subunit. Can also utilize other divalent metal cations, such as Ca(2+), Mn(2+) and Co(2+).</text>
</comment>
<evidence type="ECO:0000256" key="9">
    <source>
        <dbReference type="ARBA" id="ARBA00022723"/>
    </source>
</evidence>
<evidence type="ECO:0000256" key="17">
    <source>
        <dbReference type="PIRSR" id="PIRSR605478-3"/>
    </source>
</evidence>
<feature type="binding site" evidence="16">
    <location>
        <position position="381"/>
    </location>
    <ligand>
        <name>substrate</name>
    </ligand>
</feature>
<evidence type="ECO:0000256" key="7">
    <source>
        <dbReference type="ARBA" id="ARBA00013152"/>
    </source>
</evidence>
<evidence type="ECO:0000256" key="14">
    <source>
        <dbReference type="NCBIfam" id="TIGR00232"/>
    </source>
</evidence>
<dbReference type="Proteomes" id="UP000595884">
    <property type="component" value="Chromosome"/>
</dbReference>
<dbReference type="Pfam" id="PF22613">
    <property type="entry name" value="Transketolase_C_1"/>
    <property type="match status" value="1"/>
</dbReference>
<dbReference type="PROSITE" id="PS00802">
    <property type="entry name" value="TRANSKETOLASE_2"/>
    <property type="match status" value="1"/>
</dbReference>
<dbReference type="PROSITE" id="PS00801">
    <property type="entry name" value="TRANSKETOLASE_1"/>
    <property type="match status" value="1"/>
</dbReference>
<feature type="binding site" evidence="16">
    <location>
        <position position="24"/>
    </location>
    <ligand>
        <name>substrate</name>
    </ligand>
</feature>
<comment type="cofactor">
    <cofactor evidence="2">
        <name>Mn(2+)</name>
        <dbReference type="ChEBI" id="CHEBI:29035"/>
    </cofactor>
</comment>
<evidence type="ECO:0000256" key="12">
    <source>
        <dbReference type="ARBA" id="ARBA00023052"/>
    </source>
</evidence>
<comment type="cofactor">
    <cofactor evidence="3">
        <name>Co(2+)</name>
        <dbReference type="ChEBI" id="CHEBI:48828"/>
    </cofactor>
</comment>
<evidence type="ECO:0000256" key="20">
    <source>
        <dbReference type="RuleBase" id="RU004996"/>
    </source>
</evidence>
<name>A0AAX1K0X2_STRMG</name>
<dbReference type="SUPFAM" id="SSF52922">
    <property type="entry name" value="TK C-terminal domain-like"/>
    <property type="match status" value="1"/>
</dbReference>
<feature type="binding site" evidence="18">
    <location>
        <position position="186"/>
    </location>
    <ligand>
        <name>Mg(2+)</name>
        <dbReference type="ChEBI" id="CHEBI:18420"/>
    </ligand>
</feature>
<feature type="binding site" evidence="18">
    <location>
        <position position="184"/>
    </location>
    <ligand>
        <name>Mg(2+)</name>
        <dbReference type="ChEBI" id="CHEBI:18420"/>
    </ligand>
</feature>
<feature type="binding site" evidence="16">
    <location>
        <position position="259"/>
    </location>
    <ligand>
        <name>substrate</name>
    </ligand>
</feature>
<dbReference type="SUPFAM" id="SSF52518">
    <property type="entry name" value="Thiamin diphosphate-binding fold (THDP-binding)"/>
    <property type="match status" value="2"/>
</dbReference>
<reference evidence="23" key="1">
    <citation type="submission" date="2020-12" db="EMBL/GenBank/DDBJ databases">
        <authorList>
            <person name="Wen Z.T."/>
        </authorList>
    </citation>
    <scope>NUCLEOTIDE SEQUENCE [LARGE SCALE GENOMIC DNA]</scope>
    <source>
        <strain evidence="23">27-3</strain>
    </source>
</reference>
<dbReference type="InterPro" id="IPR029061">
    <property type="entry name" value="THDP-binding"/>
</dbReference>
<dbReference type="InterPro" id="IPR005478">
    <property type="entry name" value="Transketolase_bac-like"/>
</dbReference>
<feature type="site" description="Important for catalytic activity" evidence="19">
    <location>
        <position position="24"/>
    </location>
</feature>
<organism evidence="22 23">
    <name type="scientific">Streptococcus mutans</name>
    <dbReference type="NCBI Taxonomy" id="1309"/>
    <lineage>
        <taxon>Bacteria</taxon>
        <taxon>Bacillati</taxon>
        <taxon>Bacillota</taxon>
        <taxon>Bacilli</taxon>
        <taxon>Lactobacillales</taxon>
        <taxon>Streptococcaceae</taxon>
        <taxon>Streptococcus</taxon>
    </lineage>
</organism>
<dbReference type="Gene3D" id="3.40.50.920">
    <property type="match status" value="1"/>
</dbReference>
<evidence type="ECO:0000256" key="16">
    <source>
        <dbReference type="PIRSR" id="PIRSR605478-2"/>
    </source>
</evidence>
<feature type="binding site" evidence="17">
    <location>
        <position position="259"/>
    </location>
    <ligand>
        <name>thiamine diphosphate</name>
        <dbReference type="ChEBI" id="CHEBI:58937"/>
    </ligand>
</feature>
<evidence type="ECO:0000256" key="1">
    <source>
        <dbReference type="ARBA" id="ARBA00001913"/>
    </source>
</evidence>
<dbReference type="FunFam" id="3.40.50.970:FF:000004">
    <property type="entry name" value="Transketolase"/>
    <property type="match status" value="1"/>
</dbReference>
<dbReference type="InterPro" id="IPR005474">
    <property type="entry name" value="Transketolase_N"/>
</dbReference>
<dbReference type="SMART" id="SM00861">
    <property type="entry name" value="Transket_pyr"/>
    <property type="match status" value="1"/>
</dbReference>